<comment type="caution">
    <text evidence="4">The sequence shown here is derived from an EMBL/GenBank/DDBJ whole genome shotgun (WGS) entry which is preliminary data.</text>
</comment>
<feature type="region of interest" description="Disordered" evidence="1">
    <location>
        <begin position="148"/>
        <end position="170"/>
    </location>
</feature>
<protein>
    <recommendedName>
        <fullName evidence="3">SPOR domain-containing protein</fullName>
    </recommendedName>
</protein>
<sequence length="850" mass="95412">MRKAMSDNDRKNPHEMKQDHEHHDPLERLTRIFNPNKQSENQANPSSLQPDQSMSQPPKTSFHDDDFDLSFLEAELENNLTNNLPFDDQKKQWNLQETNNERTSSIAPTAAFNRSEQNSFLSEEIHSSPINNDEEQILDALSPLPIQKNQSPQNKTAHTSANPFFEKGNSSAQSENFFFDESDRHNNNRVASETAHQANRFSQTTAQQSNNTKIKENYDDNQSLKDIAISHPYKASAHQENWGNEHHTNVSNPSMVANTGFSSATPTSERVSTAKNESKSDFSSHLDSTQIDNPSDLKSFLQEDHTTDYPQFYAEEFSEKEVYAAKTPEYGETQTKYQYINDAENISEQNSQQEIPYSQNNLNDMHSSSEILNATQTGSFFAHNTTHHRGTPPPNVDTYKFAEEIVEKTGPIMVPEVPYEVPEYDVPTDGLKKEFADVLNVGNVPLEDSSRQQQQSNEIFNEIFHQTMQNPREDAYINSQEQNAAYFSTDNMGYNSSPFTEDSSYKSVDEIPKHASPTSPLKSLIFGKMLTRSVILLILIGIGLVGYFRFFMPSQKNESTPIIRADNTPFKFKEETTETKNDAAHNLDIYKQTTGQNEKQENTQQFLIDNSEPPEDLVALDQQESTSNSPSSPDDSDVEDAVTEAINHTIPTQEVQTVIVKPDGSVVLSSTHQSDKQTTDEPEETIDHAAGDQLQDDSSTPSQFSDTNSKETEDRLTTDIGKIISDNASIPAIKTKAKNLSIPIPSHGKFSSDLQTNIAPHPNPPTQAITQNYYVQLASQPTHALARDSLKKMKSRFGSLIGTRPLNIQSALIPGKGTYYRVRIQTQNQNEALTLCENIKNSGGSCFITR</sequence>
<evidence type="ECO:0000259" key="3">
    <source>
        <dbReference type="Pfam" id="PF05036"/>
    </source>
</evidence>
<keyword evidence="2" id="KW-0472">Membrane</keyword>
<feature type="transmembrane region" description="Helical" evidence="2">
    <location>
        <begin position="534"/>
        <end position="552"/>
    </location>
</feature>
<evidence type="ECO:0000313" key="4">
    <source>
        <dbReference type="EMBL" id="GAA5105344.1"/>
    </source>
</evidence>
<organism evidence="4 5">
    <name type="scientific">Bartonella jaculi</name>
    <dbReference type="NCBI Taxonomy" id="686226"/>
    <lineage>
        <taxon>Bacteria</taxon>
        <taxon>Pseudomonadati</taxon>
        <taxon>Pseudomonadota</taxon>
        <taxon>Alphaproteobacteria</taxon>
        <taxon>Hyphomicrobiales</taxon>
        <taxon>Bartonellaceae</taxon>
        <taxon>Bartonella</taxon>
    </lineage>
</organism>
<feature type="domain" description="SPOR" evidence="3">
    <location>
        <begin position="771"/>
        <end position="849"/>
    </location>
</feature>
<dbReference type="InterPro" id="IPR036680">
    <property type="entry name" value="SPOR-like_sf"/>
</dbReference>
<feature type="region of interest" description="Disordered" evidence="1">
    <location>
        <begin position="690"/>
        <end position="715"/>
    </location>
</feature>
<proteinExistence type="predicted"/>
<dbReference type="EMBL" id="BAABIZ010000003">
    <property type="protein sequence ID" value="GAA5105344.1"/>
    <property type="molecule type" value="Genomic_DNA"/>
</dbReference>
<feature type="compositionally biased region" description="Polar residues" evidence="1">
    <location>
        <begin position="190"/>
        <end position="212"/>
    </location>
</feature>
<dbReference type="InterPro" id="IPR007730">
    <property type="entry name" value="SPOR-like_dom"/>
</dbReference>
<name>A0ABP9N1R0_9HYPH</name>
<dbReference type="Proteomes" id="UP001500864">
    <property type="component" value="Unassembled WGS sequence"/>
</dbReference>
<feature type="region of interest" description="Disordered" evidence="1">
    <location>
        <begin position="1"/>
        <end position="68"/>
    </location>
</feature>
<feature type="compositionally biased region" description="Polar residues" evidence="1">
    <location>
        <begin position="261"/>
        <end position="275"/>
    </location>
</feature>
<keyword evidence="2" id="KW-1133">Transmembrane helix</keyword>
<feature type="compositionally biased region" description="Basic and acidic residues" evidence="1">
    <location>
        <begin position="1"/>
        <end position="30"/>
    </location>
</feature>
<feature type="compositionally biased region" description="Polar residues" evidence="1">
    <location>
        <begin position="696"/>
        <end position="707"/>
    </location>
</feature>
<evidence type="ECO:0000256" key="1">
    <source>
        <dbReference type="SAM" id="MobiDB-lite"/>
    </source>
</evidence>
<evidence type="ECO:0000256" key="2">
    <source>
        <dbReference type="SAM" id="Phobius"/>
    </source>
</evidence>
<feature type="region of interest" description="Disordered" evidence="1">
    <location>
        <begin position="190"/>
        <end position="220"/>
    </location>
</feature>
<dbReference type="Pfam" id="PF05036">
    <property type="entry name" value="SPOR"/>
    <property type="match status" value="1"/>
</dbReference>
<feature type="region of interest" description="Disordered" evidence="1">
    <location>
        <begin position="261"/>
        <end position="295"/>
    </location>
</feature>
<keyword evidence="5" id="KW-1185">Reference proteome</keyword>
<reference evidence="5" key="1">
    <citation type="journal article" date="2019" name="Int. J. Syst. Evol. Microbiol.">
        <title>The Global Catalogue of Microorganisms (GCM) 10K type strain sequencing project: providing services to taxonomists for standard genome sequencing and annotation.</title>
        <authorList>
            <consortium name="The Broad Institute Genomics Platform"/>
            <consortium name="The Broad Institute Genome Sequencing Center for Infectious Disease"/>
            <person name="Wu L."/>
            <person name="Ma J."/>
        </authorList>
    </citation>
    <scope>NUCLEOTIDE SEQUENCE [LARGE SCALE GENOMIC DNA]</scope>
    <source>
        <strain evidence="5">JCM 17712</strain>
    </source>
</reference>
<dbReference type="Gene3D" id="3.30.70.1070">
    <property type="entry name" value="Sporulation related repeat"/>
    <property type="match status" value="1"/>
</dbReference>
<keyword evidence="2" id="KW-0812">Transmembrane</keyword>
<feature type="compositionally biased region" description="Polar residues" evidence="1">
    <location>
        <begin position="33"/>
        <end position="59"/>
    </location>
</feature>
<evidence type="ECO:0000313" key="5">
    <source>
        <dbReference type="Proteomes" id="UP001500864"/>
    </source>
</evidence>
<gene>
    <name evidence="4" type="ORF">GCM10023261_04660</name>
</gene>
<accession>A0ABP9N1R0</accession>